<dbReference type="GO" id="GO:0004602">
    <property type="term" value="F:glutathione peroxidase activity"/>
    <property type="evidence" value="ECO:0007669"/>
    <property type="project" value="UniProtKB-ARBA"/>
</dbReference>
<keyword evidence="7" id="KW-1185">Reference proteome</keyword>
<dbReference type="Gene3D" id="3.40.30.10">
    <property type="entry name" value="Glutaredoxin"/>
    <property type="match status" value="1"/>
</dbReference>
<dbReference type="Pfam" id="PF02798">
    <property type="entry name" value="GST_N"/>
    <property type="match status" value="1"/>
</dbReference>
<dbReference type="OMA" id="RIRTWIN"/>
<organism evidence="7 8">
    <name type="scientific">Meloidogyne hapla</name>
    <name type="common">Root-knot nematode worm</name>
    <dbReference type="NCBI Taxonomy" id="6305"/>
    <lineage>
        <taxon>Eukaryota</taxon>
        <taxon>Metazoa</taxon>
        <taxon>Ecdysozoa</taxon>
        <taxon>Nematoda</taxon>
        <taxon>Chromadorea</taxon>
        <taxon>Rhabditida</taxon>
        <taxon>Tylenchina</taxon>
        <taxon>Tylenchomorpha</taxon>
        <taxon>Tylenchoidea</taxon>
        <taxon>Meloidogynidae</taxon>
        <taxon>Meloidogyninae</taxon>
        <taxon>Meloidogyne</taxon>
    </lineage>
</organism>
<keyword evidence="2" id="KW-0808">Transferase</keyword>
<dbReference type="InterPro" id="IPR036282">
    <property type="entry name" value="Glutathione-S-Trfase_C_sf"/>
</dbReference>
<dbReference type="InterPro" id="IPR050213">
    <property type="entry name" value="GST_superfamily"/>
</dbReference>
<dbReference type="SFLD" id="SFLDG00363">
    <property type="entry name" value="AMPS_(cytGST):_Alpha-__Mu-__Pi"/>
    <property type="match status" value="1"/>
</dbReference>
<evidence type="ECO:0000256" key="4">
    <source>
        <dbReference type="ARBA" id="ARBA00047960"/>
    </source>
</evidence>
<dbReference type="FunFam" id="3.40.30.10:FF:000035">
    <property type="entry name" value="hematopoietic prostaglandin D synthase"/>
    <property type="match status" value="1"/>
</dbReference>
<proteinExistence type="inferred from homology"/>
<dbReference type="SFLD" id="SFLDS00019">
    <property type="entry name" value="Glutathione_Transferase_(cytos"/>
    <property type="match status" value="1"/>
</dbReference>
<feature type="domain" description="GST N-terminal" evidence="5">
    <location>
        <begin position="2"/>
        <end position="79"/>
    </location>
</feature>
<dbReference type="InterPro" id="IPR004045">
    <property type="entry name" value="Glutathione_S-Trfase_N"/>
</dbReference>
<dbReference type="PANTHER" id="PTHR11571:SF224">
    <property type="entry name" value="HEMATOPOIETIC PROSTAGLANDIN D SYNTHASE"/>
    <property type="match status" value="1"/>
</dbReference>
<reference evidence="8" key="1">
    <citation type="submission" date="2016-11" db="UniProtKB">
        <authorList>
            <consortium name="WormBaseParasite"/>
        </authorList>
    </citation>
    <scope>IDENTIFICATION</scope>
</reference>
<dbReference type="CDD" id="cd03192">
    <property type="entry name" value="GST_C_Sigma_like"/>
    <property type="match status" value="1"/>
</dbReference>
<dbReference type="InterPro" id="IPR036249">
    <property type="entry name" value="Thioredoxin-like_sf"/>
</dbReference>
<evidence type="ECO:0000259" key="6">
    <source>
        <dbReference type="PROSITE" id="PS50405"/>
    </source>
</evidence>
<accession>A0A1I8BD25</accession>
<evidence type="ECO:0000256" key="3">
    <source>
        <dbReference type="ARBA" id="ARBA00038317"/>
    </source>
</evidence>
<dbReference type="PROSITE" id="PS50404">
    <property type="entry name" value="GST_NTER"/>
    <property type="match status" value="1"/>
</dbReference>
<dbReference type="AlphaFoldDB" id="A0A1I8BD25"/>
<evidence type="ECO:0000256" key="1">
    <source>
        <dbReference type="ARBA" id="ARBA00012452"/>
    </source>
</evidence>
<dbReference type="InterPro" id="IPR040079">
    <property type="entry name" value="Glutathione_S-Trfase"/>
</dbReference>
<dbReference type="InterPro" id="IPR010987">
    <property type="entry name" value="Glutathione-S-Trfase_C-like"/>
</dbReference>
<dbReference type="SUPFAM" id="SSF47616">
    <property type="entry name" value="GST C-terminal domain-like"/>
    <property type="match status" value="1"/>
</dbReference>
<evidence type="ECO:0000259" key="5">
    <source>
        <dbReference type="PROSITE" id="PS50404"/>
    </source>
</evidence>
<dbReference type="GO" id="GO:0004364">
    <property type="term" value="F:glutathione transferase activity"/>
    <property type="evidence" value="ECO:0007669"/>
    <property type="project" value="UniProtKB-EC"/>
</dbReference>
<dbReference type="WBParaSite" id="MhA1_Contig1882.frz3.gene2">
    <property type="protein sequence ID" value="MhA1_Contig1882.frz3.gene2"/>
    <property type="gene ID" value="MhA1_Contig1882.frz3.gene2"/>
</dbReference>
<dbReference type="SFLD" id="SFLDG01205">
    <property type="entry name" value="AMPS.1"/>
    <property type="match status" value="1"/>
</dbReference>
<sequence length="201" mass="23765">MVKYKLNYFDVAGRAEPIRLLFHYNNQPFEDFRFKKDEWPKIKSKYIFGKVPVLEVDGKQLAQSGAILQFLGKKFGLSGKNEWEEAKATEIIFLCDEMGYTIEPYIDAKFGFREGNEKLRKDVFLPAIERYFPIYEKRLEESNSGFILPSGLSFVDFSVAHLIKMMNEMEKDLKFKYPKLVDYSKRFYSLPQLKEYLKIKI</sequence>
<comment type="catalytic activity">
    <reaction evidence="4">
        <text>RX + glutathione = an S-substituted glutathione + a halide anion + H(+)</text>
        <dbReference type="Rhea" id="RHEA:16437"/>
        <dbReference type="ChEBI" id="CHEBI:15378"/>
        <dbReference type="ChEBI" id="CHEBI:16042"/>
        <dbReference type="ChEBI" id="CHEBI:17792"/>
        <dbReference type="ChEBI" id="CHEBI:57925"/>
        <dbReference type="ChEBI" id="CHEBI:90779"/>
        <dbReference type="EC" id="2.5.1.18"/>
    </reaction>
</comment>
<dbReference type="InterPro" id="IPR004046">
    <property type="entry name" value="GST_C"/>
</dbReference>
<comment type="similarity">
    <text evidence="3">Belongs to the GST superfamily. Sigma family.</text>
</comment>
<evidence type="ECO:0000313" key="7">
    <source>
        <dbReference type="Proteomes" id="UP000095281"/>
    </source>
</evidence>
<dbReference type="SUPFAM" id="SSF52833">
    <property type="entry name" value="Thioredoxin-like"/>
    <property type="match status" value="1"/>
</dbReference>
<name>A0A1I8BD25_MELHA</name>
<dbReference type="GO" id="GO:0006749">
    <property type="term" value="P:glutathione metabolic process"/>
    <property type="evidence" value="ECO:0007669"/>
    <property type="project" value="TreeGrafter"/>
</dbReference>
<dbReference type="Pfam" id="PF14497">
    <property type="entry name" value="GST_C_3"/>
    <property type="match status" value="1"/>
</dbReference>
<dbReference type="PROSITE" id="PS50405">
    <property type="entry name" value="GST_CTER"/>
    <property type="match status" value="1"/>
</dbReference>
<dbReference type="CDD" id="cd03039">
    <property type="entry name" value="GST_N_Sigma_like"/>
    <property type="match status" value="1"/>
</dbReference>
<feature type="domain" description="GST C-terminal" evidence="6">
    <location>
        <begin position="81"/>
        <end position="201"/>
    </location>
</feature>
<dbReference type="EC" id="2.5.1.18" evidence="1"/>
<evidence type="ECO:0000313" key="8">
    <source>
        <dbReference type="WBParaSite" id="MhA1_Contig1882.frz3.gene2"/>
    </source>
</evidence>
<dbReference type="PANTHER" id="PTHR11571">
    <property type="entry name" value="GLUTATHIONE S-TRANSFERASE"/>
    <property type="match status" value="1"/>
</dbReference>
<dbReference type="Gene3D" id="1.20.1050.10">
    <property type="match status" value="1"/>
</dbReference>
<dbReference type="Proteomes" id="UP000095281">
    <property type="component" value="Unplaced"/>
</dbReference>
<evidence type="ECO:0000256" key="2">
    <source>
        <dbReference type="ARBA" id="ARBA00022679"/>
    </source>
</evidence>
<protein>
    <recommendedName>
        <fullName evidence="1">glutathione transferase</fullName>
        <ecNumber evidence="1">2.5.1.18</ecNumber>
    </recommendedName>
</protein>